<dbReference type="HOGENOM" id="CLU_010348_7_1_5"/>
<dbReference type="InterPro" id="IPR036134">
    <property type="entry name" value="Crypto/Photolyase_FAD-like_sf"/>
</dbReference>
<gene>
    <name evidence="7" type="ORF">roselon_03320</name>
</gene>
<dbReference type="Gene3D" id="3.40.50.620">
    <property type="entry name" value="HUPs"/>
    <property type="match status" value="1"/>
</dbReference>
<dbReference type="eggNOG" id="COG0415">
    <property type="taxonomic scope" value="Bacteria"/>
</dbReference>
<evidence type="ECO:0000256" key="3">
    <source>
        <dbReference type="ARBA" id="ARBA00022827"/>
    </source>
</evidence>
<evidence type="ECO:0000256" key="5">
    <source>
        <dbReference type="SAM" id="MobiDB-lite"/>
    </source>
</evidence>
<dbReference type="Proteomes" id="UP000019593">
    <property type="component" value="Chromosome"/>
</dbReference>
<dbReference type="GO" id="GO:0003904">
    <property type="term" value="F:deoxyribodipyrimidine photo-lyase activity"/>
    <property type="evidence" value="ECO:0007669"/>
    <property type="project" value="UniProtKB-EC"/>
</dbReference>
<dbReference type="Pfam" id="PF00875">
    <property type="entry name" value="DNA_photolyase"/>
    <property type="match status" value="1"/>
</dbReference>
<dbReference type="InterPro" id="IPR002081">
    <property type="entry name" value="Cryptochrome/DNA_photolyase_1"/>
</dbReference>
<keyword evidence="2 4" id="KW-0285">Flavoprotein</keyword>
<dbReference type="STRING" id="1294273.roselon_03320"/>
<name>W8RW86_9RHOB</name>
<comment type="cofactor">
    <cofactor evidence="1">
        <name>(6R)-5,10-methylene-5,6,7,8-tetrahydrofolate</name>
        <dbReference type="ChEBI" id="CHEBI:15636"/>
    </cofactor>
</comment>
<dbReference type="Gene3D" id="1.25.40.80">
    <property type="match status" value="1"/>
</dbReference>
<dbReference type="KEGG" id="red:roselon_03320"/>
<dbReference type="InterPro" id="IPR014729">
    <property type="entry name" value="Rossmann-like_a/b/a_fold"/>
</dbReference>
<organism evidence="7 8">
    <name type="scientific">Roseicyclus elongatus DSM 19469</name>
    <dbReference type="NCBI Taxonomy" id="1294273"/>
    <lineage>
        <taxon>Bacteria</taxon>
        <taxon>Pseudomonadati</taxon>
        <taxon>Pseudomonadota</taxon>
        <taxon>Alphaproteobacteria</taxon>
        <taxon>Rhodobacterales</taxon>
        <taxon>Roseobacteraceae</taxon>
        <taxon>Roseicyclus</taxon>
    </lineage>
</organism>
<feature type="binding site" evidence="4">
    <location>
        <position position="211"/>
    </location>
    <ligand>
        <name>FAD</name>
        <dbReference type="ChEBI" id="CHEBI:57692"/>
    </ligand>
</feature>
<dbReference type="OrthoDB" id="9772484at2"/>
<evidence type="ECO:0000256" key="1">
    <source>
        <dbReference type="ARBA" id="ARBA00001932"/>
    </source>
</evidence>
<dbReference type="PANTHER" id="PTHR11455:SF9">
    <property type="entry name" value="CRYPTOCHROME CIRCADIAN CLOCK 5 ISOFORM X1"/>
    <property type="match status" value="1"/>
</dbReference>
<dbReference type="PANTHER" id="PTHR11455">
    <property type="entry name" value="CRYPTOCHROME"/>
    <property type="match status" value="1"/>
</dbReference>
<keyword evidence="3 4" id="KW-0274">FAD</keyword>
<sequence>MSGHVLVWFKRDLRIDDNPALAAACEVGARVLPLYIVEPELWAQPDAAARHWRFVAESLAELRADLAGLGAPLVVRPGDAVQVLGDVTARHAITRIFSTEETGNLWTYARDRRVAAWARDAGIVWTEVPQLGVVRRLSGRDGWAAGREKAMRRKTVAVPEALNPLPEAPGAIPEARDLGLAFDPCPGRQKGGRSHAMALQDSFLTERGRTYRRDMSSPLSGAAACSRLSPHLAWGTISPREAVQATKARKAEVKGTREGWAGSLKSFEARLAWRDHFMQKLEDQPSIETRCLHPAYEGLRPREADAARLAAWQAGETGLPFVDACMRYLDHGGWLNFRMRSMLVAVASYHLWLDWRATGPHLARMFTDYEPGIHWPQVQMQSGTTGMNTVRIYNPVKQGHDQDPTGAFTRAWVPELAEVPDAFLQEPWRWEGAGRLLGRAYPAPLVDVAQAARAARERVWAVRRGDAFRAEAARIVEKHASRKDGGAGRHFVNDRAPRRRGGGEDRQLRMDL</sequence>
<accession>W8RW86</accession>
<evidence type="ECO:0000256" key="4">
    <source>
        <dbReference type="PIRSR" id="PIRSR602081-1"/>
    </source>
</evidence>
<dbReference type="InterPro" id="IPR006050">
    <property type="entry name" value="DNA_photolyase_N"/>
</dbReference>
<evidence type="ECO:0000313" key="7">
    <source>
        <dbReference type="EMBL" id="AHM05578.1"/>
    </source>
</evidence>
<comment type="cofactor">
    <cofactor evidence="4">
        <name>FAD</name>
        <dbReference type="ChEBI" id="CHEBI:57692"/>
    </cofactor>
    <text evidence="4">Binds 1 FAD per subunit.</text>
</comment>
<feature type="region of interest" description="Disordered" evidence="5">
    <location>
        <begin position="479"/>
        <end position="512"/>
    </location>
</feature>
<dbReference type="EMBL" id="CP004372">
    <property type="protein sequence ID" value="AHM05578.1"/>
    <property type="molecule type" value="Genomic_DNA"/>
</dbReference>
<feature type="domain" description="Photolyase/cryptochrome alpha/beta" evidence="6">
    <location>
        <begin position="3"/>
        <end position="133"/>
    </location>
</feature>
<dbReference type="PROSITE" id="PS51645">
    <property type="entry name" value="PHR_CRY_ALPHA_BETA"/>
    <property type="match status" value="1"/>
</dbReference>
<evidence type="ECO:0000313" key="8">
    <source>
        <dbReference type="Proteomes" id="UP000019593"/>
    </source>
</evidence>
<dbReference type="AlphaFoldDB" id="W8RW86"/>
<keyword evidence="7" id="KW-0456">Lyase</keyword>
<evidence type="ECO:0000256" key="2">
    <source>
        <dbReference type="ARBA" id="ARBA00022630"/>
    </source>
</evidence>
<dbReference type="SUPFAM" id="SSF48173">
    <property type="entry name" value="Cryptochrome/photolyase FAD-binding domain"/>
    <property type="match status" value="1"/>
</dbReference>
<evidence type="ECO:0000259" key="6">
    <source>
        <dbReference type="PROSITE" id="PS51645"/>
    </source>
</evidence>
<dbReference type="InterPro" id="IPR036155">
    <property type="entry name" value="Crypto/Photolyase_N_sf"/>
</dbReference>
<dbReference type="GO" id="GO:0009416">
    <property type="term" value="P:response to light stimulus"/>
    <property type="evidence" value="ECO:0007669"/>
    <property type="project" value="TreeGrafter"/>
</dbReference>
<dbReference type="GO" id="GO:0071949">
    <property type="term" value="F:FAD binding"/>
    <property type="evidence" value="ECO:0007669"/>
    <property type="project" value="TreeGrafter"/>
</dbReference>
<protein>
    <submittedName>
        <fullName evidence="7">Deoxyribodipyrimidine photolyase</fullName>
        <ecNumber evidence="7">4.1.99.3</ecNumber>
    </submittedName>
</protein>
<dbReference type="InterPro" id="IPR005101">
    <property type="entry name" value="Cryptochr/Photolyase_FAD-bd"/>
</dbReference>
<keyword evidence="8" id="KW-1185">Reference proteome</keyword>
<dbReference type="SUPFAM" id="SSF52425">
    <property type="entry name" value="Cryptochrome/photolyase, N-terminal domain"/>
    <property type="match status" value="1"/>
</dbReference>
<dbReference type="EC" id="4.1.99.3" evidence="7"/>
<proteinExistence type="predicted"/>
<dbReference type="Pfam" id="PF03441">
    <property type="entry name" value="FAD_binding_7"/>
    <property type="match status" value="1"/>
</dbReference>
<dbReference type="RefSeq" id="WP_025313210.1">
    <property type="nucleotide sequence ID" value="NZ_CP004372.1"/>
</dbReference>
<reference evidence="7 8" key="1">
    <citation type="submission" date="2013-03" db="EMBL/GenBank/DDBJ databases">
        <authorList>
            <person name="Fiebig A."/>
            <person name="Goeker M."/>
            <person name="Klenk H.-P.P."/>
        </authorList>
    </citation>
    <scope>NUCLEOTIDE SEQUENCE [LARGE SCALE GENOMIC DNA]</scope>
    <source>
        <strain evidence="8">DSM 19469</strain>
    </source>
</reference>
<dbReference type="GO" id="GO:0003677">
    <property type="term" value="F:DNA binding"/>
    <property type="evidence" value="ECO:0007669"/>
    <property type="project" value="TreeGrafter"/>
</dbReference>
<feature type="binding site" evidence="4">
    <location>
        <position position="267"/>
    </location>
    <ligand>
        <name>FAD</name>
        <dbReference type="ChEBI" id="CHEBI:57692"/>
    </ligand>
</feature>
<dbReference type="Gene3D" id="1.10.579.10">
    <property type="entry name" value="DNA Cyclobutane Dipyrimidine Photolyase, subunit A, domain 3"/>
    <property type="match status" value="1"/>
</dbReference>
<dbReference type="PATRIC" id="fig|1294273.3.peg.3278"/>